<dbReference type="InterPro" id="IPR001764">
    <property type="entry name" value="Glyco_hydro_3_N"/>
</dbReference>
<dbReference type="InterPro" id="IPR050288">
    <property type="entry name" value="Cellulose_deg_GH3"/>
</dbReference>
<dbReference type="Gene3D" id="3.20.20.300">
    <property type="entry name" value="Glycoside hydrolase, family 3, N-terminal domain"/>
    <property type="match status" value="1"/>
</dbReference>
<organism evidence="5 6">
    <name type="scientific">Candidatus Coproplasma excrementigallinarum</name>
    <dbReference type="NCBI Taxonomy" id="2840747"/>
    <lineage>
        <taxon>Bacteria</taxon>
        <taxon>Bacillati</taxon>
        <taxon>Bacillota</taxon>
        <taxon>Clostridia</taxon>
        <taxon>Eubacteriales</taxon>
        <taxon>Candidatus Coproplasma</taxon>
    </lineage>
</organism>
<dbReference type="InterPro" id="IPR002772">
    <property type="entry name" value="Glyco_hydro_3_C"/>
</dbReference>
<dbReference type="AlphaFoldDB" id="A0A9D1MKE6"/>
<dbReference type="Gene3D" id="3.40.50.1700">
    <property type="entry name" value="Glycoside hydrolase family 3 C-terminal domain"/>
    <property type="match status" value="1"/>
</dbReference>
<evidence type="ECO:0000256" key="2">
    <source>
        <dbReference type="ARBA" id="ARBA00022801"/>
    </source>
</evidence>
<sequence length="1023" mass="111875">MGKLKKISVKSLLLYTVPPLVILLATIITITAAMLFYADSMDVIFGRGGRVVVPSENTADWDTEYYHKQFSAALGEEGSRANGARVTKQIADEGIVLMKNDGVLPLTRGESVTPFGYRYIHPIYGGTGSGNTDVSEDYGWSAADCLKKYFKVNLDAEHRLMDSVPVQLTATSADKAFSEEDGDTEFAEASNSIYEFESSVYSGIEQTFENTVGVVFIGRIGGEGSNIPHEPFYMNRAPHALALSDYEKEAIAVAKRFCKAVVVVLNTSNTMEIAPLMEGEYEADAIIWIGGPGSMGFDSLADIMCGVVNPSGRTVDIWERDMLSNPVMSNYKEQLYTNTSDICIAGKNNRRFPPGVYFLEYEEGIYYGYRYYETAAVMDSGFAYGSLDSLGGTAFQGAVTYPFGYGLSYTSFEQRITDFSDDGEEIIVTVEVKNTGGVDGKEVVQLYYSAPYTQTDRQYGIEKAAKNLAAFKKVSVEAGESVTVKLGILKEDMASYCYTRANEDGTVGSYFLEEGTYRIILGKNSHEEWDSCYTSISEGIWYSGENLRSGDRAAQSELDERGRPLDFPACIRENKDADFVAATNQFQDSSDYMNSEATIFSRADWKGTFPKSTATKALSEERVAECSNFDPYNDPVLGMDVPGSATYTEEAPTSGADSGLKLSDMRGVGYYDEMWNTYLDQIDYSEEAVIKMIFSSRYSTAEVECIGKVETTDLDGSHGIKITGASDLLATCAYCTEVVLASTWNTALAYAYGEAVGQECLTLGVNGWYAPALNVHRSPFGGRNFEYYSEDPLILGKMAAACVSGAASQGTVCYIKHFGMNEFEDKAINTCCWATEQTIREIYLRGFEIVVKEARATISYIADGEGNTAHRTMRACTAVMAAGTLMGAKWAAADYNLLNNVLRTEWGFQGVVTTDIAPQATPNVAYKCIFAGSDLRMSYNPGDTSIMNTAAGKAVARRAVKNICYAYANSNVTNGLAPGSTAYYAISPWKVGLIIANVAVYAVIISVTAFVVWYILKQRRSGL</sequence>
<comment type="caution">
    <text evidence="5">The sequence shown here is derived from an EMBL/GenBank/DDBJ whole genome shotgun (WGS) entry which is preliminary data.</text>
</comment>
<proteinExistence type="inferred from homology"/>
<keyword evidence="3" id="KW-0472">Membrane</keyword>
<dbReference type="InterPro" id="IPR013783">
    <property type="entry name" value="Ig-like_fold"/>
</dbReference>
<dbReference type="InterPro" id="IPR017853">
    <property type="entry name" value="GH"/>
</dbReference>
<evidence type="ECO:0000313" key="6">
    <source>
        <dbReference type="Proteomes" id="UP000824110"/>
    </source>
</evidence>
<keyword evidence="3" id="KW-1133">Transmembrane helix</keyword>
<comment type="similarity">
    <text evidence="1">Belongs to the glycosyl hydrolase 3 family.</text>
</comment>
<feature type="transmembrane region" description="Helical" evidence="3">
    <location>
        <begin position="991"/>
        <end position="1016"/>
    </location>
</feature>
<evidence type="ECO:0000256" key="1">
    <source>
        <dbReference type="ARBA" id="ARBA00005336"/>
    </source>
</evidence>
<dbReference type="SUPFAM" id="SSF52279">
    <property type="entry name" value="Beta-D-glucan exohydrolase, C-terminal domain"/>
    <property type="match status" value="1"/>
</dbReference>
<dbReference type="Gene3D" id="2.60.40.10">
    <property type="entry name" value="Immunoglobulins"/>
    <property type="match status" value="1"/>
</dbReference>
<dbReference type="GO" id="GO:0004553">
    <property type="term" value="F:hydrolase activity, hydrolyzing O-glycosyl compounds"/>
    <property type="evidence" value="ECO:0007669"/>
    <property type="project" value="InterPro"/>
</dbReference>
<dbReference type="Pfam" id="PF14310">
    <property type="entry name" value="Fn3-like"/>
    <property type="match status" value="1"/>
</dbReference>
<dbReference type="Pfam" id="PF01915">
    <property type="entry name" value="Glyco_hydro_3_C"/>
    <property type="match status" value="1"/>
</dbReference>
<reference evidence="5" key="2">
    <citation type="journal article" date="2021" name="PeerJ">
        <title>Extensive microbial diversity within the chicken gut microbiome revealed by metagenomics and culture.</title>
        <authorList>
            <person name="Gilroy R."/>
            <person name="Ravi A."/>
            <person name="Getino M."/>
            <person name="Pursley I."/>
            <person name="Horton D.L."/>
            <person name="Alikhan N.F."/>
            <person name="Baker D."/>
            <person name="Gharbi K."/>
            <person name="Hall N."/>
            <person name="Watson M."/>
            <person name="Adriaenssens E.M."/>
            <person name="Foster-Nyarko E."/>
            <person name="Jarju S."/>
            <person name="Secka A."/>
            <person name="Antonio M."/>
            <person name="Oren A."/>
            <person name="Chaudhuri R.R."/>
            <person name="La Ragione R."/>
            <person name="Hildebrand F."/>
            <person name="Pallen M.J."/>
        </authorList>
    </citation>
    <scope>NUCLEOTIDE SEQUENCE</scope>
    <source>
        <strain evidence="5">CHK195-12923</strain>
    </source>
</reference>
<keyword evidence="3" id="KW-0812">Transmembrane</keyword>
<accession>A0A9D1MKE6</accession>
<evidence type="ECO:0000256" key="3">
    <source>
        <dbReference type="SAM" id="Phobius"/>
    </source>
</evidence>
<reference evidence="5" key="1">
    <citation type="submission" date="2020-10" db="EMBL/GenBank/DDBJ databases">
        <authorList>
            <person name="Gilroy R."/>
        </authorList>
    </citation>
    <scope>NUCLEOTIDE SEQUENCE</scope>
    <source>
        <strain evidence="5">CHK195-12923</strain>
    </source>
</reference>
<gene>
    <name evidence="5" type="ORF">IAB69_04555</name>
</gene>
<evidence type="ECO:0000313" key="5">
    <source>
        <dbReference type="EMBL" id="HIU61899.1"/>
    </source>
</evidence>
<dbReference type="PRINTS" id="PR00133">
    <property type="entry name" value="GLHYDRLASE3"/>
</dbReference>
<dbReference type="EMBL" id="DVNE01000043">
    <property type="protein sequence ID" value="HIU61899.1"/>
    <property type="molecule type" value="Genomic_DNA"/>
</dbReference>
<protein>
    <submittedName>
        <fullName evidence="5">Glycoside hydrolase family 3 protein</fullName>
    </submittedName>
</protein>
<evidence type="ECO:0000259" key="4">
    <source>
        <dbReference type="SMART" id="SM01217"/>
    </source>
</evidence>
<dbReference type="InterPro" id="IPR026891">
    <property type="entry name" value="Fn3-like"/>
</dbReference>
<dbReference type="PANTHER" id="PTHR42715">
    <property type="entry name" value="BETA-GLUCOSIDASE"/>
    <property type="match status" value="1"/>
</dbReference>
<keyword evidence="2 5" id="KW-0378">Hydrolase</keyword>
<dbReference type="SMART" id="SM01217">
    <property type="entry name" value="Fn3_like"/>
    <property type="match status" value="1"/>
</dbReference>
<dbReference type="GO" id="GO:0005975">
    <property type="term" value="P:carbohydrate metabolic process"/>
    <property type="evidence" value="ECO:0007669"/>
    <property type="project" value="InterPro"/>
</dbReference>
<feature type="domain" description="Fibronectin type III-like" evidence="4">
    <location>
        <begin position="442"/>
        <end position="525"/>
    </location>
</feature>
<name>A0A9D1MKE6_9FIRM</name>
<dbReference type="Pfam" id="PF00933">
    <property type="entry name" value="Glyco_hydro_3"/>
    <property type="match status" value="1"/>
</dbReference>
<dbReference type="InterPro" id="IPR036881">
    <property type="entry name" value="Glyco_hydro_3_C_sf"/>
</dbReference>
<feature type="transmembrane region" description="Helical" evidence="3">
    <location>
        <begin position="12"/>
        <end position="37"/>
    </location>
</feature>
<dbReference type="Proteomes" id="UP000824110">
    <property type="component" value="Unassembled WGS sequence"/>
</dbReference>
<dbReference type="InterPro" id="IPR036962">
    <property type="entry name" value="Glyco_hydro_3_N_sf"/>
</dbReference>
<dbReference type="SUPFAM" id="SSF51445">
    <property type="entry name" value="(Trans)glycosidases"/>
    <property type="match status" value="1"/>
</dbReference>
<dbReference type="PANTHER" id="PTHR42715:SF10">
    <property type="entry name" value="BETA-GLUCOSIDASE"/>
    <property type="match status" value="1"/>
</dbReference>